<comment type="similarity">
    <text evidence="1 3">Belongs to the short-chain dehydrogenases/reductases (SDR) family.</text>
</comment>
<dbReference type="STRING" id="1121393.SAMN02745216_02382"/>
<dbReference type="EMBL" id="FQZU01000013">
    <property type="protein sequence ID" value="SHJ85040.1"/>
    <property type="molecule type" value="Genomic_DNA"/>
</dbReference>
<dbReference type="GO" id="GO:0016616">
    <property type="term" value="F:oxidoreductase activity, acting on the CH-OH group of donors, NAD or NADP as acceptor"/>
    <property type="evidence" value="ECO:0007669"/>
    <property type="project" value="TreeGrafter"/>
</dbReference>
<dbReference type="Pfam" id="PF00106">
    <property type="entry name" value="adh_short"/>
    <property type="match status" value="1"/>
</dbReference>
<evidence type="ECO:0000313" key="6">
    <source>
        <dbReference type="Proteomes" id="UP000183994"/>
    </source>
</evidence>
<evidence type="ECO:0000259" key="4">
    <source>
        <dbReference type="SMART" id="SM00822"/>
    </source>
</evidence>
<dbReference type="PANTHER" id="PTHR24322:SF736">
    <property type="entry name" value="RETINOL DEHYDROGENASE 10"/>
    <property type="match status" value="1"/>
</dbReference>
<dbReference type="SUPFAM" id="SSF51735">
    <property type="entry name" value="NAD(P)-binding Rossmann-fold domains"/>
    <property type="match status" value="1"/>
</dbReference>
<dbReference type="InterPro" id="IPR057326">
    <property type="entry name" value="KR_dom"/>
</dbReference>
<feature type="domain" description="Ketoreductase" evidence="4">
    <location>
        <begin position="9"/>
        <end position="193"/>
    </location>
</feature>
<proteinExistence type="inferred from homology"/>
<evidence type="ECO:0000256" key="2">
    <source>
        <dbReference type="ARBA" id="ARBA00023002"/>
    </source>
</evidence>
<accession>A0A1M6MNT8</accession>
<dbReference type="InterPro" id="IPR036291">
    <property type="entry name" value="NAD(P)-bd_dom_sf"/>
</dbReference>
<dbReference type="PROSITE" id="PS00061">
    <property type="entry name" value="ADH_SHORT"/>
    <property type="match status" value="1"/>
</dbReference>
<dbReference type="CDD" id="cd05233">
    <property type="entry name" value="SDR_c"/>
    <property type="match status" value="1"/>
</dbReference>
<dbReference type="AlphaFoldDB" id="A0A1M6MNT8"/>
<protein>
    <submittedName>
        <fullName evidence="5">Short-chain dehydrogenase</fullName>
    </submittedName>
</protein>
<dbReference type="RefSeq" id="WP_083610970.1">
    <property type="nucleotide sequence ID" value="NZ_FQZU01000013.1"/>
</dbReference>
<keyword evidence="6" id="KW-1185">Reference proteome</keyword>
<dbReference type="OrthoDB" id="9789083at2"/>
<evidence type="ECO:0000256" key="1">
    <source>
        <dbReference type="ARBA" id="ARBA00006484"/>
    </source>
</evidence>
<dbReference type="Gene3D" id="3.40.50.720">
    <property type="entry name" value="NAD(P)-binding Rossmann-like Domain"/>
    <property type="match status" value="1"/>
</dbReference>
<dbReference type="PANTHER" id="PTHR24322">
    <property type="entry name" value="PKSB"/>
    <property type="match status" value="1"/>
</dbReference>
<sequence length="259" mass="27818">MSMKSLEGKTILITGAAGGLGSEFARQLLALGAHILLTDRDKDGLNALIEPAYPGKGKILGAIVSDISDAAGCLDLYNEVYRRAPSLDMLINNAGMINYGNFWDIPDAPWETLISVNLLAPMRLSHLFAADMVKNGQGHIAFVCSLSGIAATAMSAPYSASKFGIRGFAMALARELKDKGVKTSIIYPSWVNTRLLQSPEYGSEKTQSLNSILAEDPAKVVQGAIKGIRKNKVHVCPGLFAKLVWQAAKLMCITTRQAH</sequence>
<evidence type="ECO:0000313" key="5">
    <source>
        <dbReference type="EMBL" id="SHJ85040.1"/>
    </source>
</evidence>
<dbReference type="SMART" id="SM00822">
    <property type="entry name" value="PKS_KR"/>
    <property type="match status" value="1"/>
</dbReference>
<evidence type="ECO:0000256" key="3">
    <source>
        <dbReference type="RuleBase" id="RU000363"/>
    </source>
</evidence>
<organism evidence="5 6">
    <name type="scientific">Desulfatibacillum alkenivorans DSM 16219</name>
    <dbReference type="NCBI Taxonomy" id="1121393"/>
    <lineage>
        <taxon>Bacteria</taxon>
        <taxon>Pseudomonadati</taxon>
        <taxon>Thermodesulfobacteriota</taxon>
        <taxon>Desulfobacteria</taxon>
        <taxon>Desulfobacterales</taxon>
        <taxon>Desulfatibacillaceae</taxon>
        <taxon>Desulfatibacillum</taxon>
    </lineage>
</organism>
<dbReference type="InterPro" id="IPR002347">
    <property type="entry name" value="SDR_fam"/>
</dbReference>
<dbReference type="PRINTS" id="PR00081">
    <property type="entry name" value="GDHRDH"/>
</dbReference>
<dbReference type="Proteomes" id="UP000183994">
    <property type="component" value="Unassembled WGS sequence"/>
</dbReference>
<dbReference type="InterPro" id="IPR020904">
    <property type="entry name" value="Sc_DH/Rdtase_CS"/>
</dbReference>
<dbReference type="PRINTS" id="PR00080">
    <property type="entry name" value="SDRFAMILY"/>
</dbReference>
<reference evidence="6" key="1">
    <citation type="submission" date="2016-11" db="EMBL/GenBank/DDBJ databases">
        <authorList>
            <person name="Varghese N."/>
            <person name="Submissions S."/>
        </authorList>
    </citation>
    <scope>NUCLEOTIDE SEQUENCE [LARGE SCALE GENOMIC DNA]</scope>
    <source>
        <strain evidence="6">DSM 16219</strain>
    </source>
</reference>
<gene>
    <name evidence="5" type="ORF">SAMN02745216_02382</name>
</gene>
<keyword evidence="2" id="KW-0560">Oxidoreductase</keyword>
<name>A0A1M6MNT8_9BACT</name>